<dbReference type="InterPro" id="IPR001387">
    <property type="entry name" value="Cro/C1-type_HTH"/>
</dbReference>
<evidence type="ECO:0000313" key="2">
    <source>
        <dbReference type="EMBL" id="MDQ0417569.1"/>
    </source>
</evidence>
<name>A0AAJ1TFJ1_9BACL</name>
<keyword evidence="3" id="KW-1185">Reference proteome</keyword>
<dbReference type="Pfam" id="PF00717">
    <property type="entry name" value="Peptidase_S24"/>
    <property type="match status" value="1"/>
</dbReference>
<gene>
    <name evidence="2" type="ORF">J2Z48_001742</name>
</gene>
<organism evidence="2 3">
    <name type="scientific">Croceifilum oryzae</name>
    <dbReference type="NCBI Taxonomy" id="1553429"/>
    <lineage>
        <taxon>Bacteria</taxon>
        <taxon>Bacillati</taxon>
        <taxon>Bacillota</taxon>
        <taxon>Bacilli</taxon>
        <taxon>Bacillales</taxon>
        <taxon>Thermoactinomycetaceae</taxon>
        <taxon>Croceifilum</taxon>
    </lineage>
</organism>
<dbReference type="InterPro" id="IPR015927">
    <property type="entry name" value="Peptidase_S24_S26A/B/C"/>
</dbReference>
<dbReference type="InterPro" id="IPR039418">
    <property type="entry name" value="LexA-like"/>
</dbReference>
<dbReference type="InterPro" id="IPR010982">
    <property type="entry name" value="Lambda_DNA-bd_dom_sf"/>
</dbReference>
<dbReference type="GO" id="GO:0003677">
    <property type="term" value="F:DNA binding"/>
    <property type="evidence" value="ECO:0007669"/>
    <property type="project" value="InterPro"/>
</dbReference>
<dbReference type="InterPro" id="IPR036286">
    <property type="entry name" value="LexA/Signal_pep-like_sf"/>
</dbReference>
<proteinExistence type="predicted"/>
<dbReference type="Proteomes" id="UP001238450">
    <property type="component" value="Unassembled WGS sequence"/>
</dbReference>
<dbReference type="CDD" id="cd06529">
    <property type="entry name" value="S24_LexA-like"/>
    <property type="match status" value="1"/>
</dbReference>
<accession>A0AAJ1TFJ1</accession>
<evidence type="ECO:0000313" key="3">
    <source>
        <dbReference type="Proteomes" id="UP001238450"/>
    </source>
</evidence>
<comment type="caution">
    <text evidence="2">The sequence shown here is derived from an EMBL/GenBank/DDBJ whole genome shotgun (WGS) entry which is preliminary data.</text>
</comment>
<dbReference type="Gene3D" id="1.10.260.40">
    <property type="entry name" value="lambda repressor-like DNA-binding domains"/>
    <property type="match status" value="1"/>
</dbReference>
<evidence type="ECO:0000259" key="1">
    <source>
        <dbReference type="Pfam" id="PF00717"/>
    </source>
</evidence>
<reference evidence="2 3" key="1">
    <citation type="submission" date="2023-07" db="EMBL/GenBank/DDBJ databases">
        <title>Genomic Encyclopedia of Type Strains, Phase IV (KMG-IV): sequencing the most valuable type-strain genomes for metagenomic binning, comparative biology and taxonomic classification.</title>
        <authorList>
            <person name="Goeker M."/>
        </authorList>
    </citation>
    <scope>NUCLEOTIDE SEQUENCE [LARGE SCALE GENOMIC DNA]</scope>
    <source>
        <strain evidence="2 3">DSM 46876</strain>
    </source>
</reference>
<dbReference type="AlphaFoldDB" id="A0AAJ1TFJ1"/>
<dbReference type="RefSeq" id="WP_307252703.1">
    <property type="nucleotide sequence ID" value="NZ_JAUSUV010000007.1"/>
</dbReference>
<sequence>MSYSELVDEYIRRSGLSLSEIANRMNERGIKIDRSYLSKLRNNPKYPASDEVNRLLAEVTGGDPDKLAFAGYVEKAPAEARKVLEHFFQHIDNYAKMVAFFFANQDQEDDELFQEMDSIYGKINTLPFEKKFDFVLHYFNRMAAARKDIFQDFGNVWGVPQKGIDHSIDSYTKLPLIRTKVVDLLHDTVDYEWTPAEKLTHGEYIYIITNDDSMSGSNIGKGSKILCKLIEKEEDGSKSDGSIESGKIYAVIHQDHMLIRRVFLDEQQAITLSADHPKYPPIFIRPQDDSFSVLAKVVSVEFDPNGND</sequence>
<protein>
    <submittedName>
        <fullName evidence="2">Transcriptional regulator with XRE-family HTH domain</fullName>
    </submittedName>
</protein>
<dbReference type="SUPFAM" id="SSF51306">
    <property type="entry name" value="LexA/Signal peptidase"/>
    <property type="match status" value="1"/>
</dbReference>
<feature type="domain" description="Peptidase S24/S26A/S26B/S26C" evidence="1">
    <location>
        <begin position="191"/>
        <end position="298"/>
    </location>
</feature>
<dbReference type="CDD" id="cd00093">
    <property type="entry name" value="HTH_XRE"/>
    <property type="match status" value="1"/>
</dbReference>
<dbReference type="EMBL" id="JAUSUV010000007">
    <property type="protein sequence ID" value="MDQ0417569.1"/>
    <property type="molecule type" value="Genomic_DNA"/>
</dbReference>
<dbReference type="Gene3D" id="2.10.109.10">
    <property type="entry name" value="Umud Fragment, subunit A"/>
    <property type="match status" value="1"/>
</dbReference>